<keyword evidence="4" id="KW-1185">Reference proteome</keyword>
<gene>
    <name evidence="3" type="ORF">ABZ071_19765</name>
</gene>
<dbReference type="PANTHER" id="PTHR46696">
    <property type="entry name" value="P450, PUTATIVE (EUROFUNG)-RELATED"/>
    <property type="match status" value="1"/>
</dbReference>
<dbReference type="CDD" id="cd11031">
    <property type="entry name" value="Cyp158A-like"/>
    <property type="match status" value="1"/>
</dbReference>
<dbReference type="Gene3D" id="1.10.630.10">
    <property type="entry name" value="Cytochrome P450"/>
    <property type="match status" value="1"/>
</dbReference>
<dbReference type="PROSITE" id="PS00086">
    <property type="entry name" value="CYTOCHROME_P450"/>
    <property type="match status" value="1"/>
</dbReference>
<reference evidence="3 4" key="1">
    <citation type="submission" date="2024-06" db="EMBL/GenBank/DDBJ databases">
        <title>The Natural Products Discovery Center: Release of the First 8490 Sequenced Strains for Exploring Actinobacteria Biosynthetic Diversity.</title>
        <authorList>
            <person name="Kalkreuter E."/>
            <person name="Kautsar S.A."/>
            <person name="Yang D."/>
            <person name="Bader C.D."/>
            <person name="Teijaro C.N."/>
            <person name="Fluegel L."/>
            <person name="Davis C.M."/>
            <person name="Simpson J.R."/>
            <person name="Lauterbach L."/>
            <person name="Steele A.D."/>
            <person name="Gui C."/>
            <person name="Meng S."/>
            <person name="Li G."/>
            <person name="Viehrig K."/>
            <person name="Ye F."/>
            <person name="Su P."/>
            <person name="Kiefer A.F."/>
            <person name="Nichols A."/>
            <person name="Cepeda A.J."/>
            <person name="Yan W."/>
            <person name="Fan B."/>
            <person name="Jiang Y."/>
            <person name="Adhikari A."/>
            <person name="Zheng C.-J."/>
            <person name="Schuster L."/>
            <person name="Cowan T.M."/>
            <person name="Smanski M.J."/>
            <person name="Chevrette M.G."/>
            <person name="De Carvalho L.P.S."/>
            <person name="Shen B."/>
        </authorList>
    </citation>
    <scope>NUCLEOTIDE SEQUENCE [LARGE SCALE GENOMIC DNA]</scope>
    <source>
        <strain evidence="3 4">NPDC006286</strain>
    </source>
</reference>
<dbReference type="InterPro" id="IPR036396">
    <property type="entry name" value="Cyt_P450_sf"/>
</dbReference>
<keyword evidence="2" id="KW-0349">Heme</keyword>
<sequence>MSSDDPAPAYPFTRDVGLTIDQRYRQLLHERPVSRVTLPYGGEAWLVLDHATNRTVLADRRFSRAKILGADLPRMFPQPMTQVSLLSMDPPDHTRIRRLVAKPFSQRRVEQLRPDIGRHVDLLLDDVERAGAPADLMSLVAARLPLRVICLILGVPEEDRAQFDAWSETAMSIFTRTREETAEALGHLSRYIAGLVAQRRVRPTDDLLSELVAARDGTDRLSEDELVFLGVTLLVVGHETAEKQVGNLVYTLLTHPDELAELRKRPEAVPAAVEELLRYIPVQTAHGVFPRVATEDVQLGDVLIRAGETVFPFSSVANHDPRAFDHPDELDLDRESNLHLAFGHGIHACLGSQLARLELQELVRRLLDRFPELALAVPEEELAWSTEGFVRGLRALPVTW</sequence>
<evidence type="ECO:0000256" key="2">
    <source>
        <dbReference type="RuleBase" id="RU000461"/>
    </source>
</evidence>
<organism evidence="3 4">
    <name type="scientific">Micromonospora fulviviridis</name>
    <dbReference type="NCBI Taxonomy" id="47860"/>
    <lineage>
        <taxon>Bacteria</taxon>
        <taxon>Bacillati</taxon>
        <taxon>Actinomycetota</taxon>
        <taxon>Actinomycetes</taxon>
        <taxon>Micromonosporales</taxon>
        <taxon>Micromonosporaceae</taxon>
        <taxon>Micromonospora</taxon>
    </lineage>
</organism>
<dbReference type="Proteomes" id="UP001550348">
    <property type="component" value="Unassembled WGS sequence"/>
</dbReference>
<keyword evidence="2" id="KW-0408">Iron</keyword>
<dbReference type="PRINTS" id="PR00385">
    <property type="entry name" value="P450"/>
</dbReference>
<dbReference type="PANTHER" id="PTHR46696:SF1">
    <property type="entry name" value="CYTOCHROME P450 YJIB-RELATED"/>
    <property type="match status" value="1"/>
</dbReference>
<dbReference type="InterPro" id="IPR001128">
    <property type="entry name" value="Cyt_P450"/>
</dbReference>
<accession>A0ABV2VMV0</accession>
<dbReference type="InterPro" id="IPR002397">
    <property type="entry name" value="Cyt_P450_B"/>
</dbReference>
<protein>
    <submittedName>
        <fullName evidence="3">Cytochrome P450</fullName>
    </submittedName>
</protein>
<evidence type="ECO:0000313" key="3">
    <source>
        <dbReference type="EMBL" id="MEU0154128.1"/>
    </source>
</evidence>
<keyword evidence="2" id="KW-0503">Monooxygenase</keyword>
<name>A0ABV2VMV0_9ACTN</name>
<comment type="caution">
    <text evidence="3">The sequence shown here is derived from an EMBL/GenBank/DDBJ whole genome shotgun (WGS) entry which is preliminary data.</text>
</comment>
<comment type="similarity">
    <text evidence="1 2">Belongs to the cytochrome P450 family.</text>
</comment>
<proteinExistence type="inferred from homology"/>
<dbReference type="PRINTS" id="PR00359">
    <property type="entry name" value="BP450"/>
</dbReference>
<evidence type="ECO:0000256" key="1">
    <source>
        <dbReference type="ARBA" id="ARBA00010617"/>
    </source>
</evidence>
<keyword evidence="2" id="KW-0479">Metal-binding</keyword>
<evidence type="ECO:0000313" key="4">
    <source>
        <dbReference type="Proteomes" id="UP001550348"/>
    </source>
</evidence>
<dbReference type="SUPFAM" id="SSF48264">
    <property type="entry name" value="Cytochrome P450"/>
    <property type="match status" value="1"/>
</dbReference>
<dbReference type="InterPro" id="IPR017972">
    <property type="entry name" value="Cyt_P450_CS"/>
</dbReference>
<keyword evidence="2" id="KW-0560">Oxidoreductase</keyword>
<dbReference type="RefSeq" id="WP_355665851.1">
    <property type="nucleotide sequence ID" value="NZ_JBEXRX010000060.1"/>
</dbReference>
<dbReference type="EMBL" id="JBEXRX010000060">
    <property type="protein sequence ID" value="MEU0154128.1"/>
    <property type="molecule type" value="Genomic_DNA"/>
</dbReference>
<dbReference type="Pfam" id="PF00067">
    <property type="entry name" value="p450"/>
    <property type="match status" value="1"/>
</dbReference>